<dbReference type="EMBL" id="JAOAOG010000004">
    <property type="protein sequence ID" value="KAJ6255515.1"/>
    <property type="molecule type" value="Genomic_DNA"/>
</dbReference>
<proteinExistence type="predicted"/>
<accession>A0ABQ8ZF20</accession>
<organism evidence="2 3">
    <name type="scientific">Anaeramoeba flamelloides</name>
    <dbReference type="NCBI Taxonomy" id="1746091"/>
    <lineage>
        <taxon>Eukaryota</taxon>
        <taxon>Metamonada</taxon>
        <taxon>Anaeramoebidae</taxon>
        <taxon>Anaeramoeba</taxon>
    </lineage>
</organism>
<sequence length="146" mass="17255">MQKFRSLSLTFEEFVKDEQSHSIDSLNFETENEEYSQRSEFDNNEQLNSQTKKLNENNNGGSNHLNLLELENNKKEINLNYDYNLISLSILIMDSYLEGFIGKKSTIKKKKKDVLILKNENNININLKTANLRKYQKKIKQIIYKK</sequence>
<gene>
    <name evidence="2" type="ORF">M0813_11391</name>
</gene>
<dbReference type="Proteomes" id="UP001150062">
    <property type="component" value="Unassembled WGS sequence"/>
</dbReference>
<protein>
    <submittedName>
        <fullName evidence="2">Uncharacterized protein</fullName>
    </submittedName>
</protein>
<feature type="region of interest" description="Disordered" evidence="1">
    <location>
        <begin position="34"/>
        <end position="61"/>
    </location>
</feature>
<evidence type="ECO:0000256" key="1">
    <source>
        <dbReference type="SAM" id="MobiDB-lite"/>
    </source>
</evidence>
<reference evidence="2" key="1">
    <citation type="submission" date="2022-08" db="EMBL/GenBank/DDBJ databases">
        <title>Novel sulfate-reducing endosymbionts in the free-living metamonad Anaeramoeba.</title>
        <authorList>
            <person name="Jerlstrom-Hultqvist J."/>
            <person name="Cepicka I."/>
            <person name="Gallot-Lavallee L."/>
            <person name="Salas-Leiva D."/>
            <person name="Curtis B.A."/>
            <person name="Zahonova K."/>
            <person name="Pipaliya S."/>
            <person name="Dacks J."/>
            <person name="Roger A.J."/>
        </authorList>
    </citation>
    <scope>NUCLEOTIDE SEQUENCE</scope>
    <source>
        <strain evidence="2">Schooner1</strain>
    </source>
</reference>
<evidence type="ECO:0000313" key="2">
    <source>
        <dbReference type="EMBL" id="KAJ6255515.1"/>
    </source>
</evidence>
<name>A0ABQ8ZF20_9EUKA</name>
<comment type="caution">
    <text evidence="2">The sequence shown here is derived from an EMBL/GenBank/DDBJ whole genome shotgun (WGS) entry which is preliminary data.</text>
</comment>
<evidence type="ECO:0000313" key="3">
    <source>
        <dbReference type="Proteomes" id="UP001150062"/>
    </source>
</evidence>
<keyword evidence="3" id="KW-1185">Reference proteome</keyword>